<feature type="region of interest" description="Disordered" evidence="1">
    <location>
        <begin position="1"/>
        <end position="22"/>
    </location>
</feature>
<feature type="region of interest" description="Disordered" evidence="1">
    <location>
        <begin position="54"/>
        <end position="76"/>
    </location>
</feature>
<dbReference type="InterPro" id="IPR032567">
    <property type="entry name" value="RTL1-rel"/>
</dbReference>
<accession>A0A8H5MC74</accession>
<evidence type="ECO:0000313" key="3">
    <source>
        <dbReference type="EMBL" id="KAF5388627.1"/>
    </source>
</evidence>
<dbReference type="Proteomes" id="UP000518752">
    <property type="component" value="Unassembled WGS sequence"/>
</dbReference>
<sequence length="372" mass="41405">MGPPIMTSPIIPSTPQPSNDASFIESVTNKFNSLDNNFSQLFDEVQKLNSLMTQGSTVAPPPQPPVPTPAPAPTSVPVTVTAGKSPSFEKPDRFKGKSSEVETFVDAIQDAIELQGNSLTTERSKCIYMSTFLENSPKQWYRGIKKSHPLLLKSFPLFIKAFIDHFGDSNLAYNATGKLEKLTQTGSAAAYAARFRELLVYVNWTEESKINQFYKNLKPATKDLIATKKRSKHPTNFNKYVEFIIEYDNCVHERETERKEEKHGSLNLKSSSPSKSNSNHSYVPTPIPRTLFPLADRCRLICSSPPPPRNPELLVLLFPKMKRNDAATSVYAVTAAALDTLLATVPISPNRKALPPREKPNRLLHCCPRAFG</sequence>
<protein>
    <recommendedName>
        <fullName evidence="2">Ty3 transposon capsid-like protein domain-containing protein</fullName>
    </recommendedName>
</protein>
<feature type="region of interest" description="Disordered" evidence="1">
    <location>
        <begin position="256"/>
        <end position="282"/>
    </location>
</feature>
<name>A0A8H5MC74_9AGAR</name>
<reference evidence="3 4" key="1">
    <citation type="journal article" date="2020" name="ISME J.">
        <title>Uncovering the hidden diversity of litter-decomposition mechanisms in mushroom-forming fungi.</title>
        <authorList>
            <person name="Floudas D."/>
            <person name="Bentzer J."/>
            <person name="Ahren D."/>
            <person name="Johansson T."/>
            <person name="Persson P."/>
            <person name="Tunlid A."/>
        </authorList>
    </citation>
    <scope>NUCLEOTIDE SEQUENCE [LARGE SCALE GENOMIC DNA]</scope>
    <source>
        <strain evidence="3 4">CBS 406.79</strain>
    </source>
</reference>
<dbReference type="Pfam" id="PF19259">
    <property type="entry name" value="Ty3_capsid"/>
    <property type="match status" value="1"/>
</dbReference>
<comment type="caution">
    <text evidence="3">The sequence shown here is derived from an EMBL/GenBank/DDBJ whole genome shotgun (WGS) entry which is preliminary data.</text>
</comment>
<dbReference type="PANTHER" id="PTHR15503">
    <property type="entry name" value="LDOC1 RELATED"/>
    <property type="match status" value="1"/>
</dbReference>
<feature type="domain" description="Ty3 transposon capsid-like protein" evidence="2">
    <location>
        <begin position="90"/>
        <end position="260"/>
    </location>
</feature>
<gene>
    <name evidence="3" type="ORF">D9757_004858</name>
</gene>
<dbReference type="OrthoDB" id="5582182at2759"/>
<dbReference type="PANTHER" id="PTHR15503:SF22">
    <property type="entry name" value="TRANSPOSON TY3-I GAG POLYPROTEIN"/>
    <property type="match status" value="1"/>
</dbReference>
<evidence type="ECO:0000256" key="1">
    <source>
        <dbReference type="SAM" id="MobiDB-lite"/>
    </source>
</evidence>
<feature type="compositionally biased region" description="Low complexity" evidence="1">
    <location>
        <begin position="1"/>
        <end position="18"/>
    </location>
</feature>
<feature type="compositionally biased region" description="Pro residues" evidence="1">
    <location>
        <begin position="59"/>
        <end position="74"/>
    </location>
</feature>
<dbReference type="EMBL" id="JAACJN010000028">
    <property type="protein sequence ID" value="KAF5388627.1"/>
    <property type="molecule type" value="Genomic_DNA"/>
</dbReference>
<keyword evidence="4" id="KW-1185">Reference proteome</keyword>
<dbReference type="AlphaFoldDB" id="A0A8H5MC74"/>
<feature type="compositionally biased region" description="Low complexity" evidence="1">
    <location>
        <begin position="265"/>
        <end position="281"/>
    </location>
</feature>
<organism evidence="3 4">
    <name type="scientific">Collybiopsis confluens</name>
    <dbReference type="NCBI Taxonomy" id="2823264"/>
    <lineage>
        <taxon>Eukaryota</taxon>
        <taxon>Fungi</taxon>
        <taxon>Dikarya</taxon>
        <taxon>Basidiomycota</taxon>
        <taxon>Agaricomycotina</taxon>
        <taxon>Agaricomycetes</taxon>
        <taxon>Agaricomycetidae</taxon>
        <taxon>Agaricales</taxon>
        <taxon>Marasmiineae</taxon>
        <taxon>Omphalotaceae</taxon>
        <taxon>Collybiopsis</taxon>
    </lineage>
</organism>
<dbReference type="InterPro" id="IPR045358">
    <property type="entry name" value="Ty3_capsid"/>
</dbReference>
<evidence type="ECO:0000259" key="2">
    <source>
        <dbReference type="Pfam" id="PF19259"/>
    </source>
</evidence>
<evidence type="ECO:0000313" key="4">
    <source>
        <dbReference type="Proteomes" id="UP000518752"/>
    </source>
</evidence>
<proteinExistence type="predicted"/>